<name>E7N591_9FIRM</name>
<gene>
    <name evidence="2" type="ORF">HMPREF9555_02186</name>
</gene>
<dbReference type="STRING" id="749551.HMPREF9555_02186"/>
<protein>
    <submittedName>
        <fullName evidence="2">Uncharacterized protein</fullName>
    </submittedName>
</protein>
<feature type="transmembrane region" description="Helical" evidence="1">
    <location>
        <begin position="56"/>
        <end position="74"/>
    </location>
</feature>
<proteinExistence type="predicted"/>
<dbReference type="HOGENOM" id="CLU_1593404_0_0_9"/>
<sequence length="167" mass="18324">MPKVIRSKLWRVTYLIENFSCCKPSERLAAPGGVFMHTVSSLRFFTMVGRLSRRSFALTLAALFGGTGLFLTFYNNLTLPIVYGVSTSFPGEPLRAFRLLNTASSLPAFFIGLFLFPLLAVPAAILSFHNAVPSLISAALVSLTVLCCIVSIVSIARLLQKDTRQYI</sequence>
<keyword evidence="1" id="KW-0812">Transmembrane</keyword>
<reference evidence="2 3" key="1">
    <citation type="submission" date="2010-08" db="EMBL/GenBank/DDBJ databases">
        <authorList>
            <person name="Weinstock G."/>
            <person name="Sodergren E."/>
            <person name="Clifton S."/>
            <person name="Fulton L."/>
            <person name="Fulton B."/>
            <person name="Courtney L."/>
            <person name="Fronick C."/>
            <person name="Harrison M."/>
            <person name="Strong C."/>
            <person name="Farmer C."/>
            <person name="Delahaunty K."/>
            <person name="Markovic C."/>
            <person name="Hall O."/>
            <person name="Minx P."/>
            <person name="Tomlinson C."/>
            <person name="Mitreva M."/>
            <person name="Hou S."/>
            <person name="Chen J."/>
            <person name="Wollam A."/>
            <person name="Pepin K.H."/>
            <person name="Johnson M."/>
            <person name="Bhonagiri V."/>
            <person name="Zhang X."/>
            <person name="Suruliraj S."/>
            <person name="Warren W."/>
            <person name="Chinwalla A."/>
            <person name="Mardis E.R."/>
            <person name="Wilson R.K."/>
        </authorList>
    </citation>
    <scope>NUCLEOTIDE SEQUENCE [LARGE SCALE GENOMIC DNA]</scope>
    <source>
        <strain evidence="2 3">F0399</strain>
    </source>
</reference>
<dbReference type="Proteomes" id="UP000004633">
    <property type="component" value="Unassembled WGS sequence"/>
</dbReference>
<keyword evidence="1" id="KW-0472">Membrane</keyword>
<evidence type="ECO:0000256" key="1">
    <source>
        <dbReference type="SAM" id="Phobius"/>
    </source>
</evidence>
<organism evidence="2 3">
    <name type="scientific">Selenomonas artemidis F0399</name>
    <dbReference type="NCBI Taxonomy" id="749551"/>
    <lineage>
        <taxon>Bacteria</taxon>
        <taxon>Bacillati</taxon>
        <taxon>Bacillota</taxon>
        <taxon>Negativicutes</taxon>
        <taxon>Selenomonadales</taxon>
        <taxon>Selenomonadaceae</taxon>
        <taxon>Selenomonas</taxon>
    </lineage>
</organism>
<dbReference type="EMBL" id="AECV01000063">
    <property type="protein sequence ID" value="EFW28665.1"/>
    <property type="molecule type" value="Genomic_DNA"/>
</dbReference>
<dbReference type="AlphaFoldDB" id="E7N591"/>
<keyword evidence="3" id="KW-1185">Reference proteome</keyword>
<comment type="caution">
    <text evidence="2">The sequence shown here is derived from an EMBL/GenBank/DDBJ whole genome shotgun (WGS) entry which is preliminary data.</text>
</comment>
<feature type="transmembrane region" description="Helical" evidence="1">
    <location>
        <begin position="109"/>
        <end position="129"/>
    </location>
</feature>
<evidence type="ECO:0000313" key="3">
    <source>
        <dbReference type="Proteomes" id="UP000004633"/>
    </source>
</evidence>
<accession>E7N591</accession>
<evidence type="ECO:0000313" key="2">
    <source>
        <dbReference type="EMBL" id="EFW28665.1"/>
    </source>
</evidence>
<keyword evidence="1" id="KW-1133">Transmembrane helix</keyword>
<feature type="transmembrane region" description="Helical" evidence="1">
    <location>
        <begin position="135"/>
        <end position="159"/>
    </location>
</feature>